<dbReference type="Proteomes" id="UP000186303">
    <property type="component" value="Chromosome 1"/>
</dbReference>
<evidence type="ECO:0000313" key="3">
    <source>
        <dbReference type="Proteomes" id="UP000186303"/>
    </source>
</evidence>
<dbReference type="VEuPathDB" id="FungiDB:MSYG_0021"/>
<dbReference type="PANTHER" id="PTHR33928:SF2">
    <property type="entry name" value="PECTATE LYASE SUPERFAMILY PROTEIN DOMAIN-CONTAINING PROTEIN-RELATED"/>
    <property type="match status" value="1"/>
</dbReference>
<evidence type="ECO:0000313" key="2">
    <source>
        <dbReference type="EMBL" id="SHO75689.1"/>
    </source>
</evidence>
<protein>
    <recommendedName>
        <fullName evidence="1">Rhamnogalacturonase A/B/Epimerase-like pectate lyase domain-containing protein</fullName>
    </recommendedName>
</protein>
<dbReference type="InterPro" id="IPR012334">
    <property type="entry name" value="Pectin_lyas_fold"/>
</dbReference>
<name>A0A1M7ZZT0_MALS4</name>
<sequence>MPSWLERCRGEGQAPFRGSDYAVFRNVKEFGAVGDGVNDDTDAIQTAISSGERCDSDADSCTQAPALVYFPAGIYRVSKPIIALYFTHLAGDPLERPVLRPLPHFEGIAVIDENPYRSDGSNWYTPQNNFFRSVSHFVIDLTDMPFDRGTGIHHQVSQATGLHHVDFLMHIGSPAQQGIFMENASGGFMSDLSFQGGRYGAWLGNQQFTVRNIRFSQCHTAICQHWNWAWTYMDVHITDCDIGLQMLATQSQKQGVGSLVLSDWDVTRTNTVVQLEKDAPGRLVLDNVYAQHVQAIVSGPSRTWLAPASDDDHVAFWVKTPAVVPDSTTTLTRFSTPDGPVYAGACPAPPRPACLVDDNGFWFGQEKPWFARLCGENMVSLRSLGAKGDGTSDDTQAMQAVLDHHRGSLIYVPYGHYVITDTLRIPAGTRLVGEAQPVFFGAGAAFQDASHPRPVVQVGVPGDVGDVTLCDLILSTRGPAPGAIVLEWNIHERTQGSVAMFDVHIRLGGFAGSELELAQCPRDAPCEALPHACFLSMHITPKASGYFQNVWVWTADHELDDGAPAQLNVLSDRGILIESQGPVWMYGTASEHALLYQYSLRGASNVLLAMIQTESPYFQGRHFAHASASVQPHAQYPDVDNSQRFKNATDVSFEPDPAMDDRAVGLHIRACKDILVLGAGLYSFFDSYDQAALPAHACQRRLCVLESAAQCERIHLVNVATVGSQCLLSLDGCDWVAETPFREGFCSTMALFTLSRFGTARWL</sequence>
<dbReference type="OMA" id="AVFMNWN"/>
<feature type="domain" description="Rhamnogalacturonase A/B/Epimerase-like pectate lyase" evidence="1">
    <location>
        <begin position="379"/>
        <end position="436"/>
    </location>
</feature>
<proteinExistence type="predicted"/>
<dbReference type="InterPro" id="IPR011050">
    <property type="entry name" value="Pectin_lyase_fold/virulence"/>
</dbReference>
<evidence type="ECO:0000259" key="1">
    <source>
        <dbReference type="Pfam" id="PF12708"/>
    </source>
</evidence>
<dbReference type="InterPro" id="IPR039279">
    <property type="entry name" value="QRT3-like"/>
</dbReference>
<accession>A0A1M7ZZT0</accession>
<dbReference type="STRING" id="1230383.A0A1M7ZZT0"/>
<dbReference type="InterPro" id="IPR024535">
    <property type="entry name" value="RHGA/B-epi-like_pectate_lyase"/>
</dbReference>
<dbReference type="EMBL" id="LT671821">
    <property type="protein sequence ID" value="SHO75689.1"/>
    <property type="molecule type" value="Genomic_DNA"/>
</dbReference>
<dbReference type="CDD" id="cd23668">
    <property type="entry name" value="GH55_beta13glucanase-like"/>
    <property type="match status" value="1"/>
</dbReference>
<dbReference type="Pfam" id="PF12708">
    <property type="entry name" value="Pect-lyase_RHGA_epim"/>
    <property type="match status" value="2"/>
</dbReference>
<keyword evidence="3" id="KW-1185">Reference proteome</keyword>
<dbReference type="AlphaFoldDB" id="A0A1M7ZZT0"/>
<dbReference type="Gene3D" id="2.160.20.10">
    <property type="entry name" value="Single-stranded right-handed beta-helix, Pectin lyase-like"/>
    <property type="match status" value="2"/>
</dbReference>
<feature type="domain" description="Rhamnogalacturonase A/B/Epimerase-like pectate lyase" evidence="1">
    <location>
        <begin position="24"/>
        <end position="244"/>
    </location>
</feature>
<dbReference type="OrthoDB" id="1046782at2759"/>
<dbReference type="PANTHER" id="PTHR33928">
    <property type="entry name" value="POLYGALACTURONASE QRT3"/>
    <property type="match status" value="1"/>
</dbReference>
<dbReference type="SUPFAM" id="SSF51126">
    <property type="entry name" value="Pectin lyase-like"/>
    <property type="match status" value="2"/>
</dbReference>
<gene>
    <name evidence="2" type="ORF">MSYG_0021</name>
</gene>
<organism evidence="2 3">
    <name type="scientific">Malassezia sympodialis (strain ATCC 42132)</name>
    <name type="common">Atopic eczema-associated yeast</name>
    <dbReference type="NCBI Taxonomy" id="1230383"/>
    <lineage>
        <taxon>Eukaryota</taxon>
        <taxon>Fungi</taxon>
        <taxon>Dikarya</taxon>
        <taxon>Basidiomycota</taxon>
        <taxon>Ustilaginomycotina</taxon>
        <taxon>Malasseziomycetes</taxon>
        <taxon>Malasseziales</taxon>
        <taxon>Malasseziaceae</taxon>
        <taxon>Malassezia</taxon>
    </lineage>
</organism>
<reference evidence="3" key="1">
    <citation type="journal article" date="2017" name="Nucleic Acids Res.">
        <title>Proteogenomics produces comprehensive and highly accurate protein-coding gene annotation in a complete genome assembly of Malassezia sympodialis.</title>
        <authorList>
            <person name="Zhu Y."/>
            <person name="Engstroem P.G."/>
            <person name="Tellgren-Roth C."/>
            <person name="Baudo C.D."/>
            <person name="Kennell J.C."/>
            <person name="Sun S."/>
            <person name="Billmyre R.B."/>
            <person name="Schroeder M.S."/>
            <person name="Andersson A."/>
            <person name="Holm T."/>
            <person name="Sigurgeirsson B."/>
            <person name="Wu G."/>
            <person name="Sankaranarayanan S.R."/>
            <person name="Siddharthan R."/>
            <person name="Sanyal K."/>
            <person name="Lundeberg J."/>
            <person name="Nystedt B."/>
            <person name="Boekhout T."/>
            <person name="Dawson T.L. Jr."/>
            <person name="Heitman J."/>
            <person name="Scheynius A."/>
            <person name="Lehtioe J."/>
        </authorList>
    </citation>
    <scope>NUCLEOTIDE SEQUENCE [LARGE SCALE GENOMIC DNA]</scope>
    <source>
        <strain evidence="3">ATCC 42132</strain>
    </source>
</reference>
<dbReference type="GO" id="GO:0004650">
    <property type="term" value="F:polygalacturonase activity"/>
    <property type="evidence" value="ECO:0007669"/>
    <property type="project" value="InterPro"/>
</dbReference>